<accession>A0A1Y1I5K9</accession>
<evidence type="ECO:0000256" key="1">
    <source>
        <dbReference type="ARBA" id="ARBA00023016"/>
    </source>
</evidence>
<dbReference type="SUPFAM" id="SSF49764">
    <property type="entry name" value="HSP20-like chaperones"/>
    <property type="match status" value="1"/>
</dbReference>
<dbReference type="PROSITE" id="PS01031">
    <property type="entry name" value="SHSP"/>
    <property type="match status" value="1"/>
</dbReference>
<dbReference type="GO" id="GO:0042542">
    <property type="term" value="P:response to hydrogen peroxide"/>
    <property type="evidence" value="ECO:0000318"/>
    <property type="project" value="GO_Central"/>
</dbReference>
<evidence type="ECO:0000256" key="2">
    <source>
        <dbReference type="PROSITE-ProRule" id="PRU00285"/>
    </source>
</evidence>
<dbReference type="OrthoDB" id="5511210at2759"/>
<dbReference type="AlphaFoldDB" id="A0A1Y1I5K9"/>
<protein>
    <submittedName>
        <fullName evidence="5">Heat shock protein</fullName>
    </submittedName>
</protein>
<dbReference type="GO" id="GO:0051082">
    <property type="term" value="F:unfolded protein binding"/>
    <property type="evidence" value="ECO:0000318"/>
    <property type="project" value="GO_Central"/>
</dbReference>
<dbReference type="GO" id="GO:0009651">
    <property type="term" value="P:response to salt stress"/>
    <property type="evidence" value="ECO:0000318"/>
    <property type="project" value="GO_Central"/>
</dbReference>
<dbReference type="GO" id="GO:0051259">
    <property type="term" value="P:protein complex oligomerization"/>
    <property type="evidence" value="ECO:0000318"/>
    <property type="project" value="GO_Central"/>
</dbReference>
<dbReference type="Proteomes" id="UP000054558">
    <property type="component" value="Unassembled WGS sequence"/>
</dbReference>
<proteinExistence type="inferred from homology"/>
<dbReference type="EMBL" id="DF237122">
    <property type="protein sequence ID" value="GAQ84007.1"/>
    <property type="molecule type" value="Genomic_DNA"/>
</dbReference>
<feature type="domain" description="SHSP" evidence="4">
    <location>
        <begin position="34"/>
        <end position="148"/>
    </location>
</feature>
<evidence type="ECO:0000256" key="3">
    <source>
        <dbReference type="RuleBase" id="RU003616"/>
    </source>
</evidence>
<comment type="similarity">
    <text evidence="2 3">Belongs to the small heat shock protein (HSP20) family.</text>
</comment>
<reference evidence="5 6" key="1">
    <citation type="journal article" date="2014" name="Nat. Commun.">
        <title>Klebsormidium flaccidum genome reveals primary factors for plant terrestrial adaptation.</title>
        <authorList>
            <person name="Hori K."/>
            <person name="Maruyama F."/>
            <person name="Fujisawa T."/>
            <person name="Togashi T."/>
            <person name="Yamamoto N."/>
            <person name="Seo M."/>
            <person name="Sato S."/>
            <person name="Yamada T."/>
            <person name="Mori H."/>
            <person name="Tajima N."/>
            <person name="Moriyama T."/>
            <person name="Ikeuchi M."/>
            <person name="Watanabe M."/>
            <person name="Wada H."/>
            <person name="Kobayashi K."/>
            <person name="Saito M."/>
            <person name="Masuda T."/>
            <person name="Sasaki-Sekimoto Y."/>
            <person name="Mashiguchi K."/>
            <person name="Awai K."/>
            <person name="Shimojima M."/>
            <person name="Masuda S."/>
            <person name="Iwai M."/>
            <person name="Nobusawa T."/>
            <person name="Narise T."/>
            <person name="Kondo S."/>
            <person name="Saito H."/>
            <person name="Sato R."/>
            <person name="Murakawa M."/>
            <person name="Ihara Y."/>
            <person name="Oshima-Yamada Y."/>
            <person name="Ohtaka K."/>
            <person name="Satoh M."/>
            <person name="Sonobe K."/>
            <person name="Ishii M."/>
            <person name="Ohtani R."/>
            <person name="Kanamori-Sato M."/>
            <person name="Honoki R."/>
            <person name="Miyazaki D."/>
            <person name="Mochizuki H."/>
            <person name="Umetsu J."/>
            <person name="Higashi K."/>
            <person name="Shibata D."/>
            <person name="Kamiya Y."/>
            <person name="Sato N."/>
            <person name="Nakamura Y."/>
            <person name="Tabata S."/>
            <person name="Ida S."/>
            <person name="Kurokawa K."/>
            <person name="Ohta H."/>
        </authorList>
    </citation>
    <scope>NUCLEOTIDE SEQUENCE [LARGE SCALE GENOMIC DNA]</scope>
    <source>
        <strain evidence="5 6">NIES-2285</strain>
    </source>
</reference>
<gene>
    <name evidence="5" type="ORF">KFL_001730020</name>
</gene>
<dbReference type="PANTHER" id="PTHR11527">
    <property type="entry name" value="HEAT-SHOCK PROTEIN 20 FAMILY MEMBER"/>
    <property type="match status" value="1"/>
</dbReference>
<organism evidence="5 6">
    <name type="scientific">Klebsormidium nitens</name>
    <name type="common">Green alga</name>
    <name type="synonym">Ulothrix nitens</name>
    <dbReference type="NCBI Taxonomy" id="105231"/>
    <lineage>
        <taxon>Eukaryota</taxon>
        <taxon>Viridiplantae</taxon>
        <taxon>Streptophyta</taxon>
        <taxon>Klebsormidiophyceae</taxon>
        <taxon>Klebsormidiales</taxon>
        <taxon>Klebsormidiaceae</taxon>
        <taxon>Klebsormidium</taxon>
    </lineage>
</organism>
<dbReference type="InterPro" id="IPR008978">
    <property type="entry name" value="HSP20-like_chaperone"/>
</dbReference>
<dbReference type="OMA" id="YDPFSIE"/>
<dbReference type="InterPro" id="IPR031107">
    <property type="entry name" value="Small_HSP"/>
</dbReference>
<keyword evidence="1 5" id="KW-0346">Stress response</keyword>
<dbReference type="STRING" id="105231.A0A1Y1I5K9"/>
<evidence type="ECO:0000313" key="6">
    <source>
        <dbReference type="Proteomes" id="UP000054558"/>
    </source>
</evidence>
<dbReference type="Pfam" id="PF00011">
    <property type="entry name" value="HSP20"/>
    <property type="match status" value="1"/>
</dbReference>
<name>A0A1Y1I5K9_KLENI</name>
<dbReference type="Gene3D" id="2.60.40.790">
    <property type="match status" value="1"/>
</dbReference>
<dbReference type="GO" id="GO:0006457">
    <property type="term" value="P:protein folding"/>
    <property type="evidence" value="ECO:0000318"/>
    <property type="project" value="GO_Central"/>
</dbReference>
<evidence type="ECO:0000313" key="5">
    <source>
        <dbReference type="EMBL" id="GAQ84007.1"/>
    </source>
</evidence>
<dbReference type="InterPro" id="IPR002068">
    <property type="entry name" value="A-crystallin/Hsp20_dom"/>
</dbReference>
<dbReference type="GO" id="GO:0009408">
    <property type="term" value="P:response to heat"/>
    <property type="evidence" value="ECO:0000318"/>
    <property type="project" value="GO_Central"/>
</dbReference>
<evidence type="ECO:0000259" key="4">
    <source>
        <dbReference type="PROSITE" id="PS01031"/>
    </source>
</evidence>
<keyword evidence="6" id="KW-1185">Reference proteome</keyword>
<sequence>MALAALLSRHWDPAFVMQAECDCDPCACNPAAQPQAPAAFAPVDVRETEEAYEFEMEVPGLNKDQVKVKLEQQGRVLVLSGEREQQKKLPGQKYHRVERSRGNFERKFRLPKDANGEDVKAAVKDGVLSVHVAKRKAQEPKVITVEVQES</sequence>